<protein>
    <submittedName>
        <fullName evidence="1">SRPBCC family protein</fullName>
    </submittedName>
</protein>
<dbReference type="EMBL" id="JAGYPJ010000001">
    <property type="protein sequence ID" value="MBS4201260.1"/>
    <property type="molecule type" value="Genomic_DNA"/>
</dbReference>
<dbReference type="Proteomes" id="UP000682713">
    <property type="component" value="Unassembled WGS sequence"/>
</dbReference>
<dbReference type="AlphaFoldDB" id="A0A942YN14"/>
<comment type="caution">
    <text evidence="1">The sequence shown here is derived from an EMBL/GenBank/DDBJ whole genome shotgun (WGS) entry which is preliminary data.</text>
</comment>
<proteinExistence type="predicted"/>
<dbReference type="InterPro" id="IPR010419">
    <property type="entry name" value="CO_DH_gsu"/>
</dbReference>
<accession>A0A942YN14</accession>
<dbReference type="RefSeq" id="WP_213111757.1">
    <property type="nucleotide sequence ID" value="NZ_JAGYPJ010000001.1"/>
</dbReference>
<dbReference type="Pfam" id="PF06240">
    <property type="entry name" value="COXG"/>
    <property type="match status" value="1"/>
</dbReference>
<dbReference type="InterPro" id="IPR023393">
    <property type="entry name" value="START-like_dom_sf"/>
</dbReference>
<dbReference type="CDD" id="cd07812">
    <property type="entry name" value="SRPBCC"/>
    <property type="match status" value="1"/>
</dbReference>
<reference evidence="1 2" key="1">
    <citation type="submission" date="2021-05" db="EMBL/GenBank/DDBJ databases">
        <title>Novel Bacillus species.</title>
        <authorList>
            <person name="Liu G."/>
        </authorList>
    </citation>
    <scope>NUCLEOTIDE SEQUENCE [LARGE SCALE GENOMIC DNA]</scope>
    <source>
        <strain evidence="1 2">FJAT-49732</strain>
    </source>
</reference>
<evidence type="ECO:0000313" key="2">
    <source>
        <dbReference type="Proteomes" id="UP000682713"/>
    </source>
</evidence>
<sequence>MPSGMHQVEVDLPIHKVWDFVKNMDNWAPLISGYIQHRKFTNRQSLWEFYSDIGIIKKKISLMVTIKEWIEPTKVTFDLKGESGKLSGGGYYLAEAIGKNKTRITGFLDITASGVMVRMVNEVLKSYLPKVTGEMVTAIAVKLEELNRI</sequence>
<evidence type="ECO:0000313" key="1">
    <source>
        <dbReference type="EMBL" id="MBS4201260.1"/>
    </source>
</evidence>
<organism evidence="1 2">
    <name type="scientific">Lederbergia citrisecunda</name>
    <dbReference type="NCBI Taxonomy" id="2833583"/>
    <lineage>
        <taxon>Bacteria</taxon>
        <taxon>Bacillati</taxon>
        <taxon>Bacillota</taxon>
        <taxon>Bacilli</taxon>
        <taxon>Bacillales</taxon>
        <taxon>Bacillaceae</taxon>
        <taxon>Lederbergia</taxon>
    </lineage>
</organism>
<dbReference type="Gene3D" id="3.30.530.20">
    <property type="match status" value="1"/>
</dbReference>
<name>A0A942YN14_9BACI</name>
<gene>
    <name evidence="1" type="ORF">KHA93_16610</name>
</gene>
<dbReference type="SUPFAM" id="SSF55961">
    <property type="entry name" value="Bet v1-like"/>
    <property type="match status" value="1"/>
</dbReference>
<keyword evidence="2" id="KW-1185">Reference proteome</keyword>